<evidence type="ECO:0000256" key="6">
    <source>
        <dbReference type="ARBA" id="ARBA00023065"/>
    </source>
</evidence>
<dbReference type="PANTHER" id="PTHR11893:SF36">
    <property type="entry name" value="INNEXIN-5"/>
    <property type="match status" value="1"/>
</dbReference>
<evidence type="ECO:0000313" key="11">
    <source>
        <dbReference type="Proteomes" id="UP000078046"/>
    </source>
</evidence>
<accession>A0A177B9A7</accession>
<evidence type="ECO:0000256" key="4">
    <source>
        <dbReference type="ARBA" id="ARBA00022692"/>
    </source>
</evidence>
<feature type="transmembrane region" description="Helical" evidence="9">
    <location>
        <begin position="100"/>
        <end position="122"/>
    </location>
</feature>
<dbReference type="PRINTS" id="PR01262">
    <property type="entry name" value="INNEXIN"/>
</dbReference>
<evidence type="ECO:0000256" key="1">
    <source>
        <dbReference type="ARBA" id="ARBA00004651"/>
    </source>
</evidence>
<evidence type="ECO:0000313" key="10">
    <source>
        <dbReference type="EMBL" id="OAF70141.1"/>
    </source>
</evidence>
<feature type="transmembrane region" description="Helical" evidence="9">
    <location>
        <begin position="292"/>
        <end position="316"/>
    </location>
</feature>
<keyword evidence="7 9" id="KW-0472">Membrane</keyword>
<comment type="caution">
    <text evidence="10">The sequence shown here is derived from an EMBL/GenBank/DDBJ whole genome shotgun (WGS) entry which is preliminary data.</text>
</comment>
<protein>
    <recommendedName>
        <fullName evidence="12">Innexin</fullName>
    </recommendedName>
</protein>
<feature type="transmembrane region" description="Helical" evidence="9">
    <location>
        <begin position="200"/>
        <end position="222"/>
    </location>
</feature>
<evidence type="ECO:0008006" key="12">
    <source>
        <dbReference type="Google" id="ProtNLM"/>
    </source>
</evidence>
<keyword evidence="4 9" id="KW-0812">Transmembrane</keyword>
<sequence>MDKLMGMLGGSPNIKPRYDDDVVDRLHRNFTVCLLVVFAVVVSSKQYVGDPINCWVPAHFTGNHEDYTNTYCWVKNTYYLPFDENIPKDYEHELRRMIPYYQWVPIILLLQALMFYIPCLFWRTLNSRSGINVDSIVTAGVTYLKIDIKAIEEKSLDFVTNQLDRYLREIPNQPRSNFTISLKSLTRIFDSCFGKRHGNYLITIYLMTKLLYLGNLIVQLFLLERFLGSDFLSYGIDVLWSMYESTEWTGSARFPRVTMCDFLIRRVGNIQRYTVQCALTINLFNERIYLFIWYWFVLLILITIINLFMWFVRVTFKRDQMSYIKKHLKYKFATKNKNSDIDDSTEKCFNTEIDDEKLKNFTHYYLGYDGIFVLKLVGENTNTFTVTEIVSILYEKFDKEPHTKRPDKE</sequence>
<evidence type="ECO:0000256" key="9">
    <source>
        <dbReference type="SAM" id="Phobius"/>
    </source>
</evidence>
<keyword evidence="6" id="KW-0406">Ion transport</keyword>
<dbReference type="GO" id="GO:0005886">
    <property type="term" value="C:plasma membrane"/>
    <property type="evidence" value="ECO:0007669"/>
    <property type="project" value="UniProtKB-SubCell"/>
</dbReference>
<proteinExistence type="predicted"/>
<dbReference type="AlphaFoldDB" id="A0A177B9A7"/>
<dbReference type="Proteomes" id="UP000078046">
    <property type="component" value="Unassembled WGS sequence"/>
</dbReference>
<dbReference type="Pfam" id="PF00876">
    <property type="entry name" value="Innexin"/>
    <property type="match status" value="1"/>
</dbReference>
<evidence type="ECO:0000256" key="7">
    <source>
        <dbReference type="ARBA" id="ARBA00023136"/>
    </source>
</evidence>
<evidence type="ECO:0000256" key="8">
    <source>
        <dbReference type="ARBA" id="ARBA00023303"/>
    </source>
</evidence>
<evidence type="ECO:0000256" key="5">
    <source>
        <dbReference type="ARBA" id="ARBA00022989"/>
    </source>
</evidence>
<dbReference type="EMBL" id="LWCA01000184">
    <property type="protein sequence ID" value="OAF70141.1"/>
    <property type="molecule type" value="Genomic_DNA"/>
</dbReference>
<keyword evidence="5 9" id="KW-1133">Transmembrane helix</keyword>
<keyword evidence="3" id="KW-1003">Cell membrane</keyword>
<organism evidence="10 11">
    <name type="scientific">Intoshia linei</name>
    <dbReference type="NCBI Taxonomy" id="1819745"/>
    <lineage>
        <taxon>Eukaryota</taxon>
        <taxon>Metazoa</taxon>
        <taxon>Spiralia</taxon>
        <taxon>Lophotrochozoa</taxon>
        <taxon>Mesozoa</taxon>
        <taxon>Orthonectida</taxon>
        <taxon>Rhopaluridae</taxon>
        <taxon>Intoshia</taxon>
    </lineage>
</organism>
<evidence type="ECO:0000256" key="2">
    <source>
        <dbReference type="ARBA" id="ARBA00022448"/>
    </source>
</evidence>
<comment type="subcellular location">
    <subcellularLocation>
        <location evidence="1">Cell membrane</location>
        <topology evidence="1">Multi-pass membrane protein</topology>
    </subcellularLocation>
</comment>
<evidence type="ECO:0000256" key="3">
    <source>
        <dbReference type="ARBA" id="ARBA00022475"/>
    </source>
</evidence>
<reference evidence="10 11" key="1">
    <citation type="submission" date="2016-04" db="EMBL/GenBank/DDBJ databases">
        <title>The genome of Intoshia linei affirms orthonectids as highly simplified spiralians.</title>
        <authorList>
            <person name="Mikhailov K.V."/>
            <person name="Slusarev G.S."/>
            <person name="Nikitin M.A."/>
            <person name="Logacheva M.D."/>
            <person name="Penin A."/>
            <person name="Aleoshin V."/>
            <person name="Panchin Y.V."/>
        </authorList>
    </citation>
    <scope>NUCLEOTIDE SEQUENCE [LARGE SCALE GENOMIC DNA]</scope>
    <source>
        <strain evidence="10">Intl2013</strain>
        <tissue evidence="10">Whole animal</tissue>
    </source>
</reference>
<keyword evidence="11" id="KW-1185">Reference proteome</keyword>
<name>A0A177B9A7_9BILA</name>
<gene>
    <name evidence="10" type="ORF">A3Q56_02040</name>
</gene>
<dbReference type="PANTHER" id="PTHR11893">
    <property type="entry name" value="INNEXIN"/>
    <property type="match status" value="1"/>
</dbReference>
<keyword evidence="2" id="KW-0813">Transport</keyword>
<keyword evidence="8" id="KW-0407">Ion channel</keyword>
<dbReference type="InterPro" id="IPR000990">
    <property type="entry name" value="Innexin"/>
</dbReference>
<dbReference type="GO" id="GO:0034220">
    <property type="term" value="P:monoatomic ion transmembrane transport"/>
    <property type="evidence" value="ECO:0007669"/>
    <property type="project" value="UniProtKB-KW"/>
</dbReference>
<dbReference type="PROSITE" id="PS51013">
    <property type="entry name" value="PANNEXIN"/>
    <property type="match status" value="1"/>
</dbReference>
<dbReference type="OrthoDB" id="5867527at2759"/>